<dbReference type="PROSITE" id="PS51257">
    <property type="entry name" value="PROKAR_LIPOPROTEIN"/>
    <property type="match status" value="1"/>
</dbReference>
<name>A0A255EQT3_9ACTN</name>
<keyword evidence="2" id="KW-0732">Signal</keyword>
<feature type="region of interest" description="Disordered" evidence="1">
    <location>
        <begin position="156"/>
        <end position="177"/>
    </location>
</feature>
<dbReference type="AlphaFoldDB" id="A0A255EQT3"/>
<gene>
    <name evidence="3" type="ORF">CGZ92_01225</name>
</gene>
<dbReference type="Proteomes" id="UP000216533">
    <property type="component" value="Unassembled WGS sequence"/>
</dbReference>
<dbReference type="InterPro" id="IPR027304">
    <property type="entry name" value="Trigger_fact/SurA_dom_sf"/>
</dbReference>
<evidence type="ECO:0000313" key="3">
    <source>
        <dbReference type="EMBL" id="OYN90483.1"/>
    </source>
</evidence>
<accession>A0A255EQT3</accession>
<comment type="caution">
    <text evidence="3">The sequence shown here is derived from an EMBL/GenBank/DDBJ whole genome shotgun (WGS) entry which is preliminary data.</text>
</comment>
<dbReference type="Pfam" id="PF13624">
    <property type="entry name" value="SurA_N_3"/>
    <property type="match status" value="1"/>
</dbReference>
<evidence type="ECO:0000256" key="2">
    <source>
        <dbReference type="SAM" id="SignalP"/>
    </source>
</evidence>
<feature type="chain" id="PRO_5039103334" description="SurA N-terminal domain-containing protein" evidence="2">
    <location>
        <begin position="29"/>
        <end position="177"/>
    </location>
</feature>
<proteinExistence type="predicted"/>
<feature type="signal peptide" evidence="2">
    <location>
        <begin position="1"/>
        <end position="28"/>
    </location>
</feature>
<reference evidence="3 4" key="1">
    <citation type="submission" date="2017-07" db="EMBL/GenBank/DDBJ databases">
        <title>Draft whole genome sequences of clinical Proprionibacteriaceae strains.</title>
        <authorList>
            <person name="Bernier A.-M."/>
            <person name="Bernard K."/>
            <person name="Domingo M.-C."/>
        </authorList>
    </citation>
    <scope>NUCLEOTIDE SEQUENCE [LARGE SCALE GENOMIC DNA]</scope>
    <source>
        <strain evidence="3 4">NML 160184</strain>
    </source>
</reference>
<protein>
    <recommendedName>
        <fullName evidence="5">SurA N-terminal domain-containing protein</fullName>
    </recommendedName>
</protein>
<dbReference type="EMBL" id="NMVI01000005">
    <property type="protein sequence ID" value="OYN90483.1"/>
    <property type="molecule type" value="Genomic_DNA"/>
</dbReference>
<dbReference type="SUPFAM" id="SSF109998">
    <property type="entry name" value="Triger factor/SurA peptide-binding domain-like"/>
    <property type="match status" value="1"/>
</dbReference>
<evidence type="ECO:0008006" key="5">
    <source>
        <dbReference type="Google" id="ProtNLM"/>
    </source>
</evidence>
<sequence length="177" mass="19076">MITVVRAKTTWMRLLAAVTVVLTLGLTACQTGNTVATVAGDRITEAELDELTAKVAEASGDELSLELRYSVLTSLIAGDVSEQAGNDLGISFSEAQLNSFAERMGYGPYLANPEIADLYRGLARWNVLATLSQERRELTDAVLNVNVEVNPRYGDWDPTGQMPLLPTTGSLSVPAMR</sequence>
<organism evidence="3 4">
    <name type="scientific">Parenemella sanctibonifatiensis</name>
    <dbReference type="NCBI Taxonomy" id="2016505"/>
    <lineage>
        <taxon>Bacteria</taxon>
        <taxon>Bacillati</taxon>
        <taxon>Actinomycetota</taxon>
        <taxon>Actinomycetes</taxon>
        <taxon>Propionibacteriales</taxon>
        <taxon>Propionibacteriaceae</taxon>
        <taxon>Parenemella</taxon>
    </lineage>
</organism>
<evidence type="ECO:0000313" key="4">
    <source>
        <dbReference type="Proteomes" id="UP000216533"/>
    </source>
</evidence>
<evidence type="ECO:0000256" key="1">
    <source>
        <dbReference type="SAM" id="MobiDB-lite"/>
    </source>
</evidence>
<dbReference type="Gene3D" id="1.10.8.1040">
    <property type="match status" value="1"/>
</dbReference>